<comment type="function">
    <text evidence="5">This enzyme is involved in nucleotide metabolism: it produces dUMP, the immediate precursor of thymidine nucleotides and it decreases the intracellular concentration of dUTP so that uracil cannot be incorporated into DNA.</text>
</comment>
<keyword evidence="5" id="KW-0479">Metal-binding</keyword>
<evidence type="ECO:0000256" key="4">
    <source>
        <dbReference type="ARBA" id="ARBA00047686"/>
    </source>
</evidence>
<evidence type="ECO:0000313" key="8">
    <source>
        <dbReference type="Proteomes" id="UP000196386"/>
    </source>
</evidence>
<comment type="caution">
    <text evidence="7">The sequence shown here is derived from an EMBL/GenBank/DDBJ whole genome shotgun (WGS) entry which is preliminary data.</text>
</comment>
<keyword evidence="3 5" id="KW-0546">Nucleotide metabolism</keyword>
<evidence type="ECO:0000256" key="5">
    <source>
        <dbReference type="HAMAP-Rule" id="MF_00116"/>
    </source>
</evidence>
<dbReference type="InterPro" id="IPR029054">
    <property type="entry name" value="dUTPase-like"/>
</dbReference>
<gene>
    <name evidence="5" type="primary">dut</name>
    <name evidence="7" type="ORF">B5F11_09300</name>
</gene>
<dbReference type="UniPathway" id="UPA00610">
    <property type="reaction ID" value="UER00666"/>
</dbReference>
<dbReference type="GO" id="GO:0006226">
    <property type="term" value="P:dUMP biosynthetic process"/>
    <property type="evidence" value="ECO:0007669"/>
    <property type="project" value="UniProtKB-UniRule"/>
</dbReference>
<protein>
    <recommendedName>
        <fullName evidence="5">Deoxyuridine 5'-triphosphate nucleotidohydrolase</fullName>
        <shortName evidence="5">dUTPase</shortName>
        <ecNumber evidence="5">3.6.1.23</ecNumber>
    </recommendedName>
    <alternativeName>
        <fullName evidence="5">dUTP pyrophosphatase</fullName>
    </alternativeName>
</protein>
<dbReference type="RefSeq" id="WP_006876717.1">
    <property type="nucleotide sequence ID" value="NZ_CABIWA010000005.1"/>
</dbReference>
<dbReference type="Pfam" id="PF00692">
    <property type="entry name" value="dUTPase"/>
    <property type="match status" value="1"/>
</dbReference>
<evidence type="ECO:0000259" key="6">
    <source>
        <dbReference type="Pfam" id="PF00692"/>
    </source>
</evidence>
<comment type="similarity">
    <text evidence="1 5">Belongs to the dUTPase family.</text>
</comment>
<sequence length="146" mass="15104">MTAMLKIKRLRPSAQIPSYATPGSAGLDLCADLDAPVTLEPGGAATIPTGLAVQLEPGRAGFIFARSGLGVRYGIVPSNCVGVIDSDYRGEILVGLRNQSQEAFVIEPGMRVAQMVILAVETPPLLECEALDGTQRGTGGFGSTGC</sequence>
<dbReference type="InterPro" id="IPR008181">
    <property type="entry name" value="dUTPase"/>
</dbReference>
<comment type="pathway">
    <text evidence="5">Pyrimidine metabolism; dUMP biosynthesis; dUMP from dCTP (dUTP route): step 2/2.</text>
</comment>
<dbReference type="InterPro" id="IPR036157">
    <property type="entry name" value="dUTPase-like_sf"/>
</dbReference>
<proteinExistence type="inferred from homology"/>
<comment type="cofactor">
    <cofactor evidence="5">
        <name>Mg(2+)</name>
        <dbReference type="ChEBI" id="CHEBI:18420"/>
    </cofactor>
</comment>
<reference evidence="8" key="1">
    <citation type="submission" date="2017-04" db="EMBL/GenBank/DDBJ databases">
        <title>Function of individual gut microbiota members based on whole genome sequencing of pure cultures obtained from chicken caecum.</title>
        <authorList>
            <person name="Medvecky M."/>
            <person name="Cejkova D."/>
            <person name="Polansky O."/>
            <person name="Karasova D."/>
            <person name="Kubasova T."/>
            <person name="Cizek A."/>
            <person name="Rychlik I."/>
        </authorList>
    </citation>
    <scope>NUCLEOTIDE SEQUENCE [LARGE SCALE GENOMIC DNA]</scope>
    <source>
        <strain evidence="8">An175</strain>
    </source>
</reference>
<dbReference type="GO" id="GO:0046081">
    <property type="term" value="P:dUTP catabolic process"/>
    <property type="evidence" value="ECO:0007669"/>
    <property type="project" value="InterPro"/>
</dbReference>
<feature type="domain" description="dUTPase-like" evidence="6">
    <location>
        <begin position="14"/>
        <end position="145"/>
    </location>
</feature>
<dbReference type="GO" id="GO:0000287">
    <property type="term" value="F:magnesium ion binding"/>
    <property type="evidence" value="ECO:0007669"/>
    <property type="project" value="UniProtKB-UniRule"/>
</dbReference>
<dbReference type="GeneID" id="72464053"/>
<dbReference type="SUPFAM" id="SSF51283">
    <property type="entry name" value="dUTPase-like"/>
    <property type="match status" value="1"/>
</dbReference>
<evidence type="ECO:0000256" key="3">
    <source>
        <dbReference type="ARBA" id="ARBA00023080"/>
    </source>
</evidence>
<feature type="binding site" evidence="5">
    <location>
        <begin position="83"/>
        <end position="85"/>
    </location>
    <ligand>
        <name>substrate</name>
    </ligand>
</feature>
<dbReference type="CDD" id="cd07557">
    <property type="entry name" value="trimeric_dUTPase"/>
    <property type="match status" value="1"/>
</dbReference>
<dbReference type="Gene3D" id="2.70.40.10">
    <property type="match status" value="1"/>
</dbReference>
<evidence type="ECO:0000256" key="1">
    <source>
        <dbReference type="ARBA" id="ARBA00006581"/>
    </source>
</evidence>
<name>A0A1Y4EEP0_9FIRM</name>
<dbReference type="InterPro" id="IPR033704">
    <property type="entry name" value="dUTPase_trimeric"/>
</dbReference>
<evidence type="ECO:0000256" key="2">
    <source>
        <dbReference type="ARBA" id="ARBA00022801"/>
    </source>
</evidence>
<feature type="binding site" evidence="5">
    <location>
        <position position="79"/>
    </location>
    <ligand>
        <name>substrate</name>
    </ligand>
</feature>
<dbReference type="PANTHER" id="PTHR11241:SF0">
    <property type="entry name" value="DEOXYURIDINE 5'-TRIPHOSPHATE NUCLEOTIDOHYDROLASE"/>
    <property type="match status" value="1"/>
</dbReference>
<dbReference type="NCBIfam" id="TIGR00576">
    <property type="entry name" value="dut"/>
    <property type="match status" value="1"/>
</dbReference>
<dbReference type="Proteomes" id="UP000196386">
    <property type="component" value="Unassembled WGS sequence"/>
</dbReference>
<dbReference type="EC" id="3.6.1.23" evidence="5"/>
<dbReference type="HAMAP" id="MF_00116">
    <property type="entry name" value="dUTPase_bact"/>
    <property type="match status" value="1"/>
</dbReference>
<keyword evidence="2 5" id="KW-0378">Hydrolase</keyword>
<comment type="catalytic activity">
    <reaction evidence="4 5">
        <text>dUTP + H2O = dUMP + diphosphate + H(+)</text>
        <dbReference type="Rhea" id="RHEA:10248"/>
        <dbReference type="ChEBI" id="CHEBI:15377"/>
        <dbReference type="ChEBI" id="CHEBI:15378"/>
        <dbReference type="ChEBI" id="CHEBI:33019"/>
        <dbReference type="ChEBI" id="CHEBI:61555"/>
        <dbReference type="ChEBI" id="CHEBI:246422"/>
        <dbReference type="EC" id="3.6.1.23"/>
    </reaction>
</comment>
<comment type="caution">
    <text evidence="5">Lacks conserved residue(s) required for the propagation of feature annotation.</text>
</comment>
<dbReference type="EMBL" id="NFKP01000010">
    <property type="protein sequence ID" value="OUP69278.1"/>
    <property type="molecule type" value="Genomic_DNA"/>
</dbReference>
<accession>A0A1Y4EEP0</accession>
<keyword evidence="5" id="KW-0460">Magnesium</keyword>
<dbReference type="AlphaFoldDB" id="A0A1Y4EEP0"/>
<dbReference type="NCBIfam" id="NF001862">
    <property type="entry name" value="PRK00601.1"/>
    <property type="match status" value="1"/>
</dbReference>
<dbReference type="GO" id="GO:0004170">
    <property type="term" value="F:dUTP diphosphatase activity"/>
    <property type="evidence" value="ECO:0007669"/>
    <property type="project" value="UniProtKB-UniRule"/>
</dbReference>
<dbReference type="PANTHER" id="PTHR11241">
    <property type="entry name" value="DEOXYURIDINE 5'-TRIPHOSPHATE NUCLEOTIDOHYDROLASE"/>
    <property type="match status" value="1"/>
</dbReference>
<feature type="binding site" evidence="5">
    <location>
        <begin position="66"/>
        <end position="68"/>
    </location>
    <ligand>
        <name>substrate</name>
    </ligand>
</feature>
<evidence type="ECO:0000313" key="7">
    <source>
        <dbReference type="EMBL" id="OUP69278.1"/>
    </source>
</evidence>
<organism evidence="7 8">
    <name type="scientific">Anaerotruncus colihominis</name>
    <dbReference type="NCBI Taxonomy" id="169435"/>
    <lineage>
        <taxon>Bacteria</taxon>
        <taxon>Bacillati</taxon>
        <taxon>Bacillota</taxon>
        <taxon>Clostridia</taxon>
        <taxon>Eubacteriales</taxon>
        <taxon>Oscillospiraceae</taxon>
        <taxon>Anaerotruncus</taxon>
    </lineage>
</organism>